<sequence>MLGAEYYYITKDNGPVGLIHYLLNHKSDHLPWIGLLIVHKQHGRGGIASKALHLLEKKLIDQNKQKVRLCVQDGNEIGAAFWRQEGFVIINSATDGHNNRVDNYEKKL</sequence>
<name>A0ABT5VI88_9BACI</name>
<dbReference type="EMBL" id="JAOTPO010000013">
    <property type="protein sequence ID" value="MDE5415176.1"/>
    <property type="molecule type" value="Genomic_DNA"/>
</dbReference>
<accession>A0ABT5VI88</accession>
<evidence type="ECO:0000313" key="3">
    <source>
        <dbReference type="Proteomes" id="UP001148125"/>
    </source>
</evidence>
<dbReference type="CDD" id="cd04301">
    <property type="entry name" value="NAT_SF"/>
    <property type="match status" value="1"/>
</dbReference>
<dbReference type="SUPFAM" id="SSF55729">
    <property type="entry name" value="Acyl-CoA N-acyltransferases (Nat)"/>
    <property type="match status" value="1"/>
</dbReference>
<dbReference type="PROSITE" id="PS51186">
    <property type="entry name" value="GNAT"/>
    <property type="match status" value="1"/>
</dbReference>
<dbReference type="Proteomes" id="UP001148125">
    <property type="component" value="Unassembled WGS sequence"/>
</dbReference>
<dbReference type="RefSeq" id="WP_275119778.1">
    <property type="nucleotide sequence ID" value="NZ_JAOTPO010000013.1"/>
</dbReference>
<dbReference type="Gene3D" id="3.40.630.30">
    <property type="match status" value="1"/>
</dbReference>
<evidence type="ECO:0000313" key="2">
    <source>
        <dbReference type="EMBL" id="MDE5415176.1"/>
    </source>
</evidence>
<proteinExistence type="predicted"/>
<comment type="caution">
    <text evidence="2">The sequence shown here is derived from an EMBL/GenBank/DDBJ whole genome shotgun (WGS) entry which is preliminary data.</text>
</comment>
<dbReference type="InterPro" id="IPR016181">
    <property type="entry name" value="Acyl_CoA_acyltransferase"/>
</dbReference>
<evidence type="ECO:0000259" key="1">
    <source>
        <dbReference type="PROSITE" id="PS51186"/>
    </source>
</evidence>
<organism evidence="2 3">
    <name type="scientific">Alkalihalobacterium chitinilyticum</name>
    <dbReference type="NCBI Taxonomy" id="2980103"/>
    <lineage>
        <taxon>Bacteria</taxon>
        <taxon>Bacillati</taxon>
        <taxon>Bacillota</taxon>
        <taxon>Bacilli</taxon>
        <taxon>Bacillales</taxon>
        <taxon>Bacillaceae</taxon>
        <taxon>Alkalihalobacterium</taxon>
    </lineage>
</organism>
<feature type="domain" description="N-acetyltransferase" evidence="1">
    <location>
        <begin position="1"/>
        <end position="108"/>
    </location>
</feature>
<dbReference type="Pfam" id="PF00583">
    <property type="entry name" value="Acetyltransf_1"/>
    <property type="match status" value="1"/>
</dbReference>
<keyword evidence="3" id="KW-1185">Reference proteome</keyword>
<reference evidence="2" key="1">
    <citation type="submission" date="2024-05" db="EMBL/GenBank/DDBJ databases">
        <title>Alkalihalobacillus sp. strain MEB203 novel alkaliphilic bacterium from Lonar Lake, India.</title>
        <authorList>
            <person name="Joshi A."/>
            <person name="Thite S."/>
            <person name="Mengade P."/>
        </authorList>
    </citation>
    <scope>NUCLEOTIDE SEQUENCE</scope>
    <source>
        <strain evidence="2">MEB 203</strain>
    </source>
</reference>
<dbReference type="InterPro" id="IPR000182">
    <property type="entry name" value="GNAT_dom"/>
</dbReference>
<protein>
    <submittedName>
        <fullName evidence="2">GNAT family N-acetyltransferase</fullName>
    </submittedName>
</protein>
<gene>
    <name evidence="2" type="ORF">N7Z68_17590</name>
</gene>